<reference evidence="2 3" key="1">
    <citation type="submission" date="2013-03" db="EMBL/GenBank/DDBJ databases">
        <title>Whole genome shotgun sequencing of Clostridium sartagoforme AAU1.</title>
        <authorList>
            <person name="Joshi C.G."/>
            <person name="Duggirala S.M."/>
            <person name="Nathani N.M."/>
            <person name="Bhatt V.D."/>
            <person name="Patel A.K."/>
            <person name="Pandya P.R."/>
            <person name="KaPatel J.A."/>
        </authorList>
    </citation>
    <scope>NUCLEOTIDE SEQUENCE [LARGE SCALE GENOMIC DNA]</scope>
    <source>
        <strain evidence="2 3">AAU1</strain>
    </source>
</reference>
<dbReference type="SUPFAM" id="SSF141868">
    <property type="entry name" value="EAL domain-like"/>
    <property type="match status" value="1"/>
</dbReference>
<name>R9CFB2_9CLOT</name>
<dbReference type="EMBL" id="ASRV01000033">
    <property type="protein sequence ID" value="EOR27720.1"/>
    <property type="molecule type" value="Genomic_DNA"/>
</dbReference>
<organism evidence="2 3">
    <name type="scientific">Clostridium sartagoforme AAU1</name>
    <dbReference type="NCBI Taxonomy" id="1202534"/>
    <lineage>
        <taxon>Bacteria</taxon>
        <taxon>Bacillati</taxon>
        <taxon>Bacillota</taxon>
        <taxon>Clostridia</taxon>
        <taxon>Eubacteriales</taxon>
        <taxon>Clostridiaceae</taxon>
        <taxon>Clostridium</taxon>
    </lineage>
</organism>
<evidence type="ECO:0000313" key="2">
    <source>
        <dbReference type="EMBL" id="EOR27720.1"/>
    </source>
</evidence>
<dbReference type="PANTHER" id="PTHR33121:SF70">
    <property type="entry name" value="SIGNALING PROTEIN YKOW"/>
    <property type="match status" value="1"/>
</dbReference>
<evidence type="ECO:0000313" key="3">
    <source>
        <dbReference type="Proteomes" id="UP000013988"/>
    </source>
</evidence>
<dbReference type="AlphaFoldDB" id="R9CFB2"/>
<evidence type="ECO:0000259" key="1">
    <source>
        <dbReference type="PROSITE" id="PS50883"/>
    </source>
</evidence>
<comment type="caution">
    <text evidence="2">The sequence shown here is derived from an EMBL/GenBank/DDBJ whole genome shotgun (WGS) entry which is preliminary data.</text>
</comment>
<dbReference type="InterPro" id="IPR050706">
    <property type="entry name" value="Cyclic-di-GMP_PDE-like"/>
</dbReference>
<dbReference type="Proteomes" id="UP000013988">
    <property type="component" value="Unassembled WGS sequence"/>
</dbReference>
<feature type="domain" description="EAL" evidence="1">
    <location>
        <begin position="1"/>
        <end position="77"/>
    </location>
</feature>
<dbReference type="Pfam" id="PF00563">
    <property type="entry name" value="EAL"/>
    <property type="match status" value="1"/>
</dbReference>
<dbReference type="PROSITE" id="PS50883">
    <property type="entry name" value="EAL"/>
    <property type="match status" value="1"/>
</dbReference>
<gene>
    <name evidence="2" type="ORF">A500_02846</name>
</gene>
<sequence>MIALGEKDFNISVNVSLLALKQEDFIEKTLQILNQFNITPKSIKLEITEDEIIDNTEFVIDVLNNLRKLGFKISLDD</sequence>
<dbReference type="GO" id="GO:0071111">
    <property type="term" value="F:cyclic-guanylate-specific phosphodiesterase activity"/>
    <property type="evidence" value="ECO:0007669"/>
    <property type="project" value="InterPro"/>
</dbReference>
<dbReference type="InterPro" id="IPR035919">
    <property type="entry name" value="EAL_sf"/>
</dbReference>
<proteinExistence type="predicted"/>
<dbReference type="PANTHER" id="PTHR33121">
    <property type="entry name" value="CYCLIC DI-GMP PHOSPHODIESTERASE PDEF"/>
    <property type="match status" value="1"/>
</dbReference>
<keyword evidence="3" id="KW-1185">Reference proteome</keyword>
<accession>R9CFB2</accession>
<dbReference type="InterPro" id="IPR001633">
    <property type="entry name" value="EAL_dom"/>
</dbReference>
<feature type="non-terminal residue" evidence="2">
    <location>
        <position position="77"/>
    </location>
</feature>
<protein>
    <submittedName>
        <fullName evidence="2">PAS/PAC and GAF sensor-containing diguanylate cyclase/phosphodiesterase</fullName>
    </submittedName>
</protein>
<dbReference type="Gene3D" id="3.20.20.450">
    <property type="entry name" value="EAL domain"/>
    <property type="match status" value="1"/>
</dbReference>